<dbReference type="Pfam" id="PF21530">
    <property type="entry name" value="Pif1_2B_dom"/>
    <property type="match status" value="1"/>
</dbReference>
<proteinExistence type="inferred from homology"/>
<keyword evidence="7" id="KW-1185">Reference proteome</keyword>
<dbReference type="InterPro" id="IPR049163">
    <property type="entry name" value="Pif1-like_2B_dom"/>
</dbReference>
<evidence type="ECO:0000313" key="6">
    <source>
        <dbReference type="EMBL" id="RCN31185.1"/>
    </source>
</evidence>
<sequence>MNINWLATAVCRIHRPLVVGKTLPHSEFSYGSPHFCAYSTMSRREANHRRSNRERMRLARRNESQAQREVRLTMNAERQQQQRALESTEEGDVRRAFNAERMQLRRANETMDEREGRRARNSQSMQFRRSSESVEGIQQRRIANADRQMRRRSNASSVDRDAERVRNAQRQLSLRARESSTDRRQRRSIARDAAVRRAHQLRMSSMGIARRATELPSPHYLGRMNVECRNCGAFHFPQEQVGPASQGFNSCCNFGRVNLQLFQDFPMEIRGLFEGQDELSAHFRAKIRNYNSGLAMASMTATVETPHGRGPYCFRVHGQVYHSTSALRPLPGQPATFAQIYIFDTEDAANELAGRPCNRDCRRDLFVLLYDVMQRENIFAQSYRMMEEIVREEEERARQENREHLPVKMVFEVRSTDDRRRYNVATSNEIAAVFKGTDDEIEGDRRLIVSERSGQLSFITDYDPKCDPLCYPLLFPRGQHGWHPGMEKRRVEGRKRSKLTQREYYAYLLFLRNQFNPIHHAGKLMQQFVVDSWVKIEQNRLKFIRQNQAQLRVDTYRGLQDFMLADESDGGPPGRIILPASYTGSPRDMIAKYQDAMSIVARYGKPDLFITMTCNPQWKEIQEALFPGQTPSDRPDIVARVFKLKLDALLDDLCKKHVLGEVVAYIWVVEFQKRGLPHAHILLILNEAWKPRTATDVDDIVCAALPDKQTDAILFEIVSKQMMHRPCGALNPSSPCMIDGKCSKNFPKEFTNDTTMDNDGYPKYRRRDDGRFVMCRGVRLSNTSVVPYNPYLSRKYVCHINVEVCSSITSVKYLYKQFYYHQIPEHYTWNDQMKKWQERRQRSRVVGRMYYVSPKDFERFALRLLLLYRKGATSFTDLRSIDSRSYDTYVEAARAAGYLNDDSFYENSMDEAKEFHMPSELRSFFASLICFCEVANPRNLWDRFKHDLSEDFRNQGIRAEDAESLAFHDIAAKTALNAVILKDVLHLDYDQVSRTPNVVDYEAHRRNGEANYEKLNEEQKTVVDAVLAAVQGTGNRCFFVDGPGGTGKTFVYNTIYDLLIGEKKHVACVAWSGIAASLLPEGRTVSSTFKLNPSDKNLMSTMTRQCCLAKELKKLDVVIWDEAPMAPKQALEAVDKLLRDITQTDLIFGNKIMLLGGDFRQVLPVVRKGGRGEMIAACIKNSQLWHHFTQYRLKANMRVTGPANDWKRYILNIGDGKEPVNENGEMAVPQDLLCAGSLVNEIFAPFLNGQCSDLSEIAILTPKNAESLHISNRILDLMPGSSVIYKSVDSIVTEDPKDMLNLPTEFLNRMTPAGFPPHELRIKIGSIVMLLRNLDLKEGLCNGTRLSVVQTGDRVLGCIFACGSRKGRYVLIPRIDNYYNQDLPFTLKRRQFPLRLCFALTINKSQGQTFERVGICLNDQIFSHGQLYVALSRARSKEGVKIESRSGLMNNVVYPEVLQNSDGEDET</sequence>
<keyword evidence="1" id="KW-0547">Nucleotide-binding</keyword>
<comment type="similarity">
    <text evidence="1">Belongs to the helicase family.</text>
</comment>
<dbReference type="InterPro" id="IPR010285">
    <property type="entry name" value="DNA_helicase_pif1-like_DEAD"/>
</dbReference>
<keyword evidence="1" id="KW-0067">ATP-binding</keyword>
<evidence type="ECO:0000256" key="1">
    <source>
        <dbReference type="RuleBase" id="RU363044"/>
    </source>
</evidence>
<evidence type="ECO:0000259" key="4">
    <source>
        <dbReference type="Pfam" id="PF14214"/>
    </source>
</evidence>
<dbReference type="PANTHER" id="PTHR10492">
    <property type="match status" value="1"/>
</dbReference>
<dbReference type="EMBL" id="JOJR01001364">
    <property type="protein sequence ID" value="RCN31185.1"/>
    <property type="molecule type" value="Genomic_DNA"/>
</dbReference>
<comment type="caution">
    <text evidence="6">The sequence shown here is derived from an EMBL/GenBank/DDBJ whole genome shotgun (WGS) entry which is preliminary data.</text>
</comment>
<feature type="domain" description="DNA helicase Pif1-like 2B" evidence="5">
    <location>
        <begin position="1305"/>
        <end position="1350"/>
    </location>
</feature>
<feature type="domain" description="Helitron helicase-like" evidence="4">
    <location>
        <begin position="504"/>
        <end position="683"/>
    </location>
</feature>
<evidence type="ECO:0000256" key="2">
    <source>
        <dbReference type="SAM" id="MobiDB-lite"/>
    </source>
</evidence>
<dbReference type="GO" id="GO:0005524">
    <property type="term" value="F:ATP binding"/>
    <property type="evidence" value="ECO:0007669"/>
    <property type="project" value="UniProtKB-KW"/>
</dbReference>
<feature type="region of interest" description="Disordered" evidence="2">
    <location>
        <begin position="42"/>
        <end position="197"/>
    </location>
</feature>
<feature type="compositionally biased region" description="Basic and acidic residues" evidence="2">
    <location>
        <begin position="175"/>
        <end position="195"/>
    </location>
</feature>
<feature type="compositionally biased region" description="Polar residues" evidence="2">
    <location>
        <begin position="76"/>
        <end position="85"/>
    </location>
</feature>
<evidence type="ECO:0000259" key="5">
    <source>
        <dbReference type="Pfam" id="PF21530"/>
    </source>
</evidence>
<dbReference type="Pfam" id="PF05970">
    <property type="entry name" value="PIF1"/>
    <property type="match status" value="1"/>
</dbReference>
<dbReference type="GO" id="GO:0006310">
    <property type="term" value="P:DNA recombination"/>
    <property type="evidence" value="ECO:0007669"/>
    <property type="project" value="UniProtKB-KW"/>
</dbReference>
<dbReference type="CDD" id="cd18809">
    <property type="entry name" value="SF1_C_RecD"/>
    <property type="match status" value="1"/>
</dbReference>
<dbReference type="GO" id="GO:0043139">
    <property type="term" value="F:5'-3' DNA helicase activity"/>
    <property type="evidence" value="ECO:0007669"/>
    <property type="project" value="UniProtKB-EC"/>
</dbReference>
<keyword evidence="1" id="KW-0378">Hydrolase</keyword>
<evidence type="ECO:0000313" key="7">
    <source>
        <dbReference type="Proteomes" id="UP000252519"/>
    </source>
</evidence>
<dbReference type="GO" id="GO:0000723">
    <property type="term" value="P:telomere maintenance"/>
    <property type="evidence" value="ECO:0007669"/>
    <property type="project" value="InterPro"/>
</dbReference>
<protein>
    <recommendedName>
        <fullName evidence="1">ATP-dependent DNA helicase</fullName>
        <ecNumber evidence="1">5.6.2.3</ecNumber>
    </recommendedName>
</protein>
<dbReference type="OrthoDB" id="5864836at2759"/>
<keyword evidence="1" id="KW-0227">DNA damage</keyword>
<dbReference type="GO" id="GO:0016887">
    <property type="term" value="F:ATP hydrolysis activity"/>
    <property type="evidence" value="ECO:0007669"/>
    <property type="project" value="RHEA"/>
</dbReference>
<dbReference type="InterPro" id="IPR025476">
    <property type="entry name" value="Helitron_helicase-like"/>
</dbReference>
<accession>A0A368FK51</accession>
<name>A0A368FK51_ANCCA</name>
<dbReference type="Gene3D" id="3.40.50.300">
    <property type="entry name" value="P-loop containing nucleotide triphosphate hydrolases"/>
    <property type="match status" value="2"/>
</dbReference>
<comment type="catalytic activity">
    <reaction evidence="1">
        <text>ATP + H2O = ADP + phosphate + H(+)</text>
        <dbReference type="Rhea" id="RHEA:13065"/>
        <dbReference type="ChEBI" id="CHEBI:15377"/>
        <dbReference type="ChEBI" id="CHEBI:15378"/>
        <dbReference type="ChEBI" id="CHEBI:30616"/>
        <dbReference type="ChEBI" id="CHEBI:43474"/>
        <dbReference type="ChEBI" id="CHEBI:456216"/>
        <dbReference type="EC" id="5.6.2.3"/>
    </reaction>
</comment>
<dbReference type="STRING" id="29170.A0A368FK51"/>
<dbReference type="EC" id="5.6.2.3" evidence="1"/>
<evidence type="ECO:0000259" key="3">
    <source>
        <dbReference type="Pfam" id="PF05970"/>
    </source>
</evidence>
<dbReference type="FunFam" id="3.40.50.300:FF:002884">
    <property type="entry name" value="ATP-dependent DNA helicase"/>
    <property type="match status" value="1"/>
</dbReference>
<dbReference type="Proteomes" id="UP000252519">
    <property type="component" value="Unassembled WGS sequence"/>
</dbReference>
<organism evidence="6 7">
    <name type="scientific">Ancylostoma caninum</name>
    <name type="common">Dog hookworm</name>
    <dbReference type="NCBI Taxonomy" id="29170"/>
    <lineage>
        <taxon>Eukaryota</taxon>
        <taxon>Metazoa</taxon>
        <taxon>Ecdysozoa</taxon>
        <taxon>Nematoda</taxon>
        <taxon>Chromadorea</taxon>
        <taxon>Rhabditida</taxon>
        <taxon>Rhabditina</taxon>
        <taxon>Rhabditomorpha</taxon>
        <taxon>Strongyloidea</taxon>
        <taxon>Ancylostomatidae</taxon>
        <taxon>Ancylostomatinae</taxon>
        <taxon>Ancylostoma</taxon>
    </lineage>
</organism>
<comment type="cofactor">
    <cofactor evidence="1">
        <name>Mg(2+)</name>
        <dbReference type="ChEBI" id="CHEBI:18420"/>
    </cofactor>
</comment>
<keyword evidence="1" id="KW-0347">Helicase</keyword>
<keyword evidence="1" id="KW-0233">DNA recombination</keyword>
<keyword evidence="1" id="KW-0234">DNA repair</keyword>
<reference evidence="6 7" key="1">
    <citation type="submission" date="2014-10" db="EMBL/GenBank/DDBJ databases">
        <title>Draft genome of the hookworm Ancylostoma caninum.</title>
        <authorList>
            <person name="Mitreva M."/>
        </authorList>
    </citation>
    <scope>NUCLEOTIDE SEQUENCE [LARGE SCALE GENOMIC DNA]</scope>
    <source>
        <strain evidence="6 7">Baltimore</strain>
    </source>
</reference>
<feature type="compositionally biased region" description="Basic and acidic residues" evidence="2">
    <location>
        <begin position="53"/>
        <end position="71"/>
    </location>
</feature>
<feature type="compositionally biased region" description="Basic and acidic residues" evidence="2">
    <location>
        <begin position="91"/>
        <end position="118"/>
    </location>
</feature>
<dbReference type="SUPFAM" id="SSF52540">
    <property type="entry name" value="P-loop containing nucleoside triphosphate hydrolases"/>
    <property type="match status" value="2"/>
</dbReference>
<dbReference type="PANTHER" id="PTHR10492:SF57">
    <property type="entry name" value="ATP-DEPENDENT DNA HELICASE"/>
    <property type="match status" value="1"/>
</dbReference>
<dbReference type="Pfam" id="PF14214">
    <property type="entry name" value="Helitron_like_N"/>
    <property type="match status" value="1"/>
</dbReference>
<dbReference type="GO" id="GO:0006281">
    <property type="term" value="P:DNA repair"/>
    <property type="evidence" value="ECO:0007669"/>
    <property type="project" value="UniProtKB-KW"/>
</dbReference>
<feature type="domain" description="DNA helicase Pif1-like DEAD-box helicase" evidence="3">
    <location>
        <begin position="1014"/>
        <end position="1220"/>
    </location>
</feature>
<dbReference type="InterPro" id="IPR027417">
    <property type="entry name" value="P-loop_NTPase"/>
</dbReference>
<gene>
    <name evidence="6" type="ORF">ANCCAN_23039</name>
</gene>